<evidence type="ECO:0000259" key="2">
    <source>
        <dbReference type="PROSITE" id="PS50994"/>
    </source>
</evidence>
<dbReference type="GO" id="GO:0003676">
    <property type="term" value="F:nucleic acid binding"/>
    <property type="evidence" value="ECO:0007669"/>
    <property type="project" value="InterPro"/>
</dbReference>
<evidence type="ECO:0000313" key="3">
    <source>
        <dbReference type="EMBL" id="KJK34189.1"/>
    </source>
</evidence>
<evidence type="ECO:0000256" key="1">
    <source>
        <dbReference type="SAM" id="MobiDB-lite"/>
    </source>
</evidence>
<dbReference type="Pfam" id="PF09299">
    <property type="entry name" value="Mu-transpos_C"/>
    <property type="match status" value="1"/>
</dbReference>
<accession>A0A0M2GCE1</accession>
<feature type="region of interest" description="Disordered" evidence="1">
    <location>
        <begin position="640"/>
        <end position="664"/>
    </location>
</feature>
<reference evidence="4" key="1">
    <citation type="submission" date="2015-02" db="EMBL/GenBank/DDBJ databases">
        <authorList>
            <person name="Ju K.-S."/>
            <person name="Doroghazi J.R."/>
            <person name="Metcalf W."/>
        </authorList>
    </citation>
    <scope>NUCLEOTIDE SEQUENCE [LARGE SCALE GENOMIC DNA]</scope>
    <source>
        <strain evidence="4">NRRL B-16380</strain>
    </source>
</reference>
<dbReference type="PROSITE" id="PS50994">
    <property type="entry name" value="INTEGRASE"/>
    <property type="match status" value="1"/>
</dbReference>
<organism evidence="3 4">
    <name type="scientific">Streptomyces variegatus</name>
    <dbReference type="NCBI Taxonomy" id="284040"/>
    <lineage>
        <taxon>Bacteria</taxon>
        <taxon>Bacillati</taxon>
        <taxon>Actinomycetota</taxon>
        <taxon>Actinomycetes</taxon>
        <taxon>Kitasatosporales</taxon>
        <taxon>Streptomycetaceae</taxon>
        <taxon>Streptomyces</taxon>
    </lineage>
</organism>
<dbReference type="PATRIC" id="fig|284040.3.peg.6967"/>
<dbReference type="SUPFAM" id="SSF53098">
    <property type="entry name" value="Ribonuclease H-like"/>
    <property type="match status" value="1"/>
</dbReference>
<keyword evidence="4" id="KW-1185">Reference proteome</keyword>
<sequence length="683" mass="74518">MSGRPGARTALRVGDQVRMDDRLHTVVGLSGTAVRLLDEAGSVSLVLLSHLLISEGFELIGHGANQGCMPPFALLDIVPEREAEKAVAWERHVTEVEFGRPLGADPTALPRPEYDPARHTVEERVAAKAVELRAIGWQASVGTVQRMRRRYREQGLWGLVDHRATRLSSPTGRADDRVVAAITEILAATTHESTGTRGRLRRRVEALLAERHGPGTVAMPSKSAFYRLVEAMSEGTHAFGEATSRRSAARRPPGAFTPSSACRPGEMVQIDTTPLDVLVVLEDGVSGRPELTIAVDVATRSSCAAVLRPAGTKAVDAALLLAKMLVPEPLRPGWSDALAMSATLIPYRRLLDIDARLEQAAAKPVIVPETIGIDHGKVFISDTFRTACRSLGISVQPSRPATPTDKGIVERTFSSINTLFCQHIAGYTGSNTTRRGAGVEAVWTLAELDDLLQEWIVACWQQRPHEGLRSPFLPGQPMPPNDAYALLISRTGYLPMPLSGTDYLELLPALWRSVNDYGIRIDHRTYNCPGLNPLRRRSSGVTAKGGLWEVHYDPYDLSQVWVRDPSTGEWTTVPWTHRHLVSAPFADFTWRRARDLLAMRGRDDTDQAAVAAAVDQLLTRAESGPDRRIAARTRAALEPARPVAALPQAPASDDVEDETTALEQPSNVIPFGVFDAFTDGSRL</sequence>
<dbReference type="EMBL" id="JYJH01000055">
    <property type="protein sequence ID" value="KJK34189.1"/>
    <property type="molecule type" value="Genomic_DNA"/>
</dbReference>
<dbReference type="Proteomes" id="UP000034786">
    <property type="component" value="Unassembled WGS sequence"/>
</dbReference>
<dbReference type="InterPro" id="IPR012337">
    <property type="entry name" value="RNaseH-like_sf"/>
</dbReference>
<gene>
    <name evidence="3" type="ORF">UK15_37060</name>
</gene>
<comment type="caution">
    <text evidence="3">The sequence shown here is derived from an EMBL/GenBank/DDBJ whole genome shotgun (WGS) entry which is preliminary data.</text>
</comment>
<dbReference type="InterPro" id="IPR015378">
    <property type="entry name" value="Transposase-like_Mu_C"/>
</dbReference>
<dbReference type="InterPro" id="IPR001584">
    <property type="entry name" value="Integrase_cat-core"/>
</dbReference>
<dbReference type="InterPro" id="IPR036397">
    <property type="entry name" value="RNaseH_sf"/>
</dbReference>
<dbReference type="Gene3D" id="3.30.420.10">
    <property type="entry name" value="Ribonuclease H-like superfamily/Ribonuclease H"/>
    <property type="match status" value="1"/>
</dbReference>
<proteinExistence type="predicted"/>
<dbReference type="STRING" id="284040.UK15_37060"/>
<feature type="domain" description="Integrase catalytic" evidence="2">
    <location>
        <begin position="260"/>
        <end position="488"/>
    </location>
</feature>
<evidence type="ECO:0000313" key="4">
    <source>
        <dbReference type="Proteomes" id="UP000034786"/>
    </source>
</evidence>
<name>A0A0M2GCE1_9ACTN</name>
<dbReference type="GO" id="GO:0015074">
    <property type="term" value="P:DNA integration"/>
    <property type="evidence" value="ECO:0007669"/>
    <property type="project" value="InterPro"/>
</dbReference>
<protein>
    <submittedName>
        <fullName evidence="3">Integrase</fullName>
    </submittedName>
</protein>
<dbReference type="AlphaFoldDB" id="A0A0M2GCE1"/>